<sequence>MRRRVPPTSDESRQIMPCLGHDAPPAGGGARVKQPASRRRRVSHHVSACAPAAVAVQTPALSNTPALWPREGSTLAGNPYCHFRRSRTRPSVQCSPSVSVALEVASYPAGACVRRRLKEPRCAAAKLSGFGNKQAMNSQPHSGQCVQSAKTERGQWQPNVQLIGYTEGRPAQNPRREYYLLQTLTRYPWLPGNC</sequence>
<reference evidence="2 3" key="1">
    <citation type="submission" date="2019-05" db="EMBL/GenBank/DDBJ databases">
        <title>Another draft genome of Portunus trituberculatus and its Hox gene families provides insights of decapod evolution.</title>
        <authorList>
            <person name="Jeong J.-H."/>
            <person name="Song I."/>
            <person name="Kim S."/>
            <person name="Choi T."/>
            <person name="Kim D."/>
            <person name="Ryu S."/>
            <person name="Kim W."/>
        </authorList>
    </citation>
    <scope>NUCLEOTIDE SEQUENCE [LARGE SCALE GENOMIC DNA]</scope>
    <source>
        <tissue evidence="2">Muscle</tissue>
    </source>
</reference>
<proteinExistence type="predicted"/>
<comment type="caution">
    <text evidence="2">The sequence shown here is derived from an EMBL/GenBank/DDBJ whole genome shotgun (WGS) entry which is preliminary data.</text>
</comment>
<feature type="region of interest" description="Disordered" evidence="1">
    <location>
        <begin position="1"/>
        <end position="31"/>
    </location>
</feature>
<dbReference type="Proteomes" id="UP000324222">
    <property type="component" value="Unassembled WGS sequence"/>
</dbReference>
<accession>A0A5B7F612</accession>
<organism evidence="2 3">
    <name type="scientific">Portunus trituberculatus</name>
    <name type="common">Swimming crab</name>
    <name type="synonym">Neptunus trituberculatus</name>
    <dbReference type="NCBI Taxonomy" id="210409"/>
    <lineage>
        <taxon>Eukaryota</taxon>
        <taxon>Metazoa</taxon>
        <taxon>Ecdysozoa</taxon>
        <taxon>Arthropoda</taxon>
        <taxon>Crustacea</taxon>
        <taxon>Multicrustacea</taxon>
        <taxon>Malacostraca</taxon>
        <taxon>Eumalacostraca</taxon>
        <taxon>Eucarida</taxon>
        <taxon>Decapoda</taxon>
        <taxon>Pleocyemata</taxon>
        <taxon>Brachyura</taxon>
        <taxon>Eubrachyura</taxon>
        <taxon>Portunoidea</taxon>
        <taxon>Portunidae</taxon>
        <taxon>Portuninae</taxon>
        <taxon>Portunus</taxon>
    </lineage>
</organism>
<evidence type="ECO:0000313" key="2">
    <source>
        <dbReference type="EMBL" id="MPC41025.1"/>
    </source>
</evidence>
<protein>
    <submittedName>
        <fullName evidence="2">Uncharacterized protein</fullName>
    </submittedName>
</protein>
<gene>
    <name evidence="2" type="ORF">E2C01_034604</name>
</gene>
<keyword evidence="3" id="KW-1185">Reference proteome</keyword>
<name>A0A5B7F612_PORTR</name>
<evidence type="ECO:0000256" key="1">
    <source>
        <dbReference type="SAM" id="MobiDB-lite"/>
    </source>
</evidence>
<dbReference type="EMBL" id="VSRR010004893">
    <property type="protein sequence ID" value="MPC41025.1"/>
    <property type="molecule type" value="Genomic_DNA"/>
</dbReference>
<evidence type="ECO:0000313" key="3">
    <source>
        <dbReference type="Proteomes" id="UP000324222"/>
    </source>
</evidence>
<dbReference type="AlphaFoldDB" id="A0A5B7F612"/>